<evidence type="ECO:0000313" key="1">
    <source>
        <dbReference type="EMBL" id="KVT47635.1"/>
    </source>
</evidence>
<proteinExistence type="predicted"/>
<accession>A0AAW3N4S7</accession>
<evidence type="ECO:0000313" key="2">
    <source>
        <dbReference type="Proteomes" id="UP000056732"/>
    </source>
</evidence>
<comment type="caution">
    <text evidence="1">The sequence shown here is derived from an EMBL/GenBank/DDBJ whole genome shotgun (WGS) entry which is preliminary data.</text>
</comment>
<sequence>MKLHWTIVYYNERVKRDVFAFPAGILANYLRLLDPIQEFGADLRMPHSRAMGNGLFELRPNGREGIGRVFYCTHVGRQVVVLHSFVKKTQETPQQELRIAQARLREVRNGQGSNEACSR</sequence>
<reference evidence="1 2" key="1">
    <citation type="submission" date="2015-11" db="EMBL/GenBank/DDBJ databases">
        <title>Expanding the genomic diversity of Burkholderia species for the development of highly accurate diagnostics.</title>
        <authorList>
            <person name="Sahl J."/>
            <person name="Keim P."/>
            <person name="Wagner D."/>
        </authorList>
    </citation>
    <scope>NUCLEOTIDE SEQUENCE [LARGE SCALE GENOMIC DNA]</scope>
    <source>
        <strain evidence="1 2">MSMB1137WGS</strain>
    </source>
</reference>
<dbReference type="RefSeq" id="WP_059931853.1">
    <property type="nucleotide sequence ID" value="NZ_LPDO01000114.1"/>
</dbReference>
<name>A0AAW3N4S7_9BURK</name>
<evidence type="ECO:0008006" key="3">
    <source>
        <dbReference type="Google" id="ProtNLM"/>
    </source>
</evidence>
<organism evidence="1 2">
    <name type="scientific">Burkholderia ubonensis</name>
    <dbReference type="NCBI Taxonomy" id="101571"/>
    <lineage>
        <taxon>Bacteria</taxon>
        <taxon>Pseudomonadati</taxon>
        <taxon>Pseudomonadota</taxon>
        <taxon>Betaproteobacteria</taxon>
        <taxon>Burkholderiales</taxon>
        <taxon>Burkholderiaceae</taxon>
        <taxon>Burkholderia</taxon>
        <taxon>Burkholderia cepacia complex</taxon>
    </lineage>
</organism>
<dbReference type="InterPro" id="IPR009241">
    <property type="entry name" value="HigB-like"/>
</dbReference>
<protein>
    <recommendedName>
        <fullName evidence="3">Type II toxin-antitoxin system RelE/ParE family toxin</fullName>
    </recommendedName>
</protein>
<dbReference type="AlphaFoldDB" id="A0AAW3N4S7"/>
<dbReference type="Proteomes" id="UP000056732">
    <property type="component" value="Unassembled WGS sequence"/>
</dbReference>
<dbReference type="EMBL" id="LPDO01000114">
    <property type="protein sequence ID" value="KVT47635.1"/>
    <property type="molecule type" value="Genomic_DNA"/>
</dbReference>
<gene>
    <name evidence="1" type="ORF">WK53_13145</name>
</gene>
<dbReference type="Pfam" id="PF05973">
    <property type="entry name" value="Gp49"/>
    <property type="match status" value="1"/>
</dbReference>